<dbReference type="Gene3D" id="2.40.170.20">
    <property type="entry name" value="TonB-dependent receptor, beta-barrel domain"/>
    <property type="match status" value="1"/>
</dbReference>
<dbReference type="Gene3D" id="2.170.130.10">
    <property type="entry name" value="TonB-dependent receptor, plug domain"/>
    <property type="match status" value="1"/>
</dbReference>
<evidence type="ECO:0000256" key="6">
    <source>
        <dbReference type="ARBA" id="ARBA00023077"/>
    </source>
</evidence>
<keyword evidence="9 10" id="KW-0998">Cell outer membrane</keyword>
<evidence type="ECO:0000256" key="7">
    <source>
        <dbReference type="ARBA" id="ARBA00023136"/>
    </source>
</evidence>
<dbReference type="GO" id="GO:0044718">
    <property type="term" value="P:siderophore transmembrane transport"/>
    <property type="evidence" value="ECO:0007669"/>
    <property type="project" value="TreeGrafter"/>
</dbReference>
<keyword evidence="6 11" id="KW-0798">TonB box</keyword>
<evidence type="ECO:0000256" key="5">
    <source>
        <dbReference type="ARBA" id="ARBA00022729"/>
    </source>
</evidence>
<dbReference type="GO" id="GO:0015344">
    <property type="term" value="F:siderophore uptake transmembrane transporter activity"/>
    <property type="evidence" value="ECO:0007669"/>
    <property type="project" value="TreeGrafter"/>
</dbReference>
<dbReference type="InterPro" id="IPR000531">
    <property type="entry name" value="Beta-barrel_TonB"/>
</dbReference>
<keyword evidence="2 10" id="KW-0813">Transport</keyword>
<evidence type="ECO:0000256" key="3">
    <source>
        <dbReference type="ARBA" id="ARBA00022452"/>
    </source>
</evidence>
<evidence type="ECO:0000313" key="16">
    <source>
        <dbReference type="Proteomes" id="UP000030993"/>
    </source>
</evidence>
<protein>
    <recommendedName>
        <fullName evidence="17">TonB-dependent receptor</fullName>
    </recommendedName>
</protein>
<keyword evidence="7 10" id="KW-0472">Membrane</keyword>
<keyword evidence="8" id="KW-0675">Receptor</keyword>
<dbReference type="PANTHER" id="PTHR30069:SF29">
    <property type="entry name" value="HEMOGLOBIN AND HEMOGLOBIN-HAPTOGLOBIN-BINDING PROTEIN 1-RELATED"/>
    <property type="match status" value="1"/>
</dbReference>
<comment type="subcellular location">
    <subcellularLocation>
        <location evidence="1 10">Cell outer membrane</location>
        <topology evidence="1 10">Multi-pass membrane protein</topology>
    </subcellularLocation>
</comment>
<evidence type="ECO:0000256" key="11">
    <source>
        <dbReference type="RuleBase" id="RU003357"/>
    </source>
</evidence>
<dbReference type="PROSITE" id="PS01156">
    <property type="entry name" value="TONB_DEPENDENT_REC_2"/>
    <property type="match status" value="1"/>
</dbReference>
<evidence type="ECO:0000256" key="1">
    <source>
        <dbReference type="ARBA" id="ARBA00004571"/>
    </source>
</evidence>
<keyword evidence="5 12" id="KW-0732">Signal</keyword>
<proteinExistence type="inferred from homology"/>
<dbReference type="SUPFAM" id="SSF56935">
    <property type="entry name" value="Porins"/>
    <property type="match status" value="1"/>
</dbReference>
<evidence type="ECO:0000256" key="8">
    <source>
        <dbReference type="ARBA" id="ARBA00023170"/>
    </source>
</evidence>
<dbReference type="Pfam" id="PF00593">
    <property type="entry name" value="TonB_dep_Rec_b-barrel"/>
    <property type="match status" value="1"/>
</dbReference>
<dbReference type="Pfam" id="PF07715">
    <property type="entry name" value="Plug"/>
    <property type="match status" value="1"/>
</dbReference>
<dbReference type="InterPro" id="IPR010917">
    <property type="entry name" value="TonB_rcpt_CS"/>
</dbReference>
<evidence type="ECO:0000259" key="14">
    <source>
        <dbReference type="Pfam" id="PF07715"/>
    </source>
</evidence>
<feature type="domain" description="TonB-dependent receptor plug" evidence="14">
    <location>
        <begin position="50"/>
        <end position="166"/>
    </location>
</feature>
<keyword evidence="3 10" id="KW-1134">Transmembrane beta strand</keyword>
<comment type="caution">
    <text evidence="15">The sequence shown here is derived from an EMBL/GenBank/DDBJ whole genome shotgun (WGS) entry which is preliminary data.</text>
</comment>
<keyword evidence="4 10" id="KW-0812">Transmembrane</keyword>
<reference evidence="15 16" key="1">
    <citation type="journal article" date="2013" name="PLoS ONE">
        <title>Identification and characterization of three novel lipases belonging to families II and V from Anaerovibrio lipolyticus 5ST.</title>
        <authorList>
            <person name="Prive F."/>
            <person name="Kaderbhai N.N."/>
            <person name="Girdwood S."/>
            <person name="Worgan H.J."/>
            <person name="Pinloche E."/>
            <person name="Scollan N.D."/>
            <person name="Huws S.A."/>
            <person name="Newbold C.J."/>
        </authorList>
    </citation>
    <scope>NUCLEOTIDE SEQUENCE [LARGE SCALE GENOMIC DNA]</scope>
    <source>
        <strain evidence="15 16">5S</strain>
    </source>
</reference>
<dbReference type="Proteomes" id="UP000030993">
    <property type="component" value="Unassembled WGS sequence"/>
</dbReference>
<evidence type="ECO:0000256" key="10">
    <source>
        <dbReference type="PROSITE-ProRule" id="PRU01360"/>
    </source>
</evidence>
<evidence type="ECO:0000256" key="4">
    <source>
        <dbReference type="ARBA" id="ARBA00022692"/>
    </source>
</evidence>
<keyword evidence="16" id="KW-1185">Reference proteome</keyword>
<evidence type="ECO:0000256" key="12">
    <source>
        <dbReference type="SAM" id="SignalP"/>
    </source>
</evidence>
<evidence type="ECO:0000313" key="15">
    <source>
        <dbReference type="EMBL" id="KHM51066.1"/>
    </source>
</evidence>
<organism evidence="15 16">
    <name type="scientific">Anaerovibrio lipolyticus</name>
    <dbReference type="NCBI Taxonomy" id="82374"/>
    <lineage>
        <taxon>Bacteria</taxon>
        <taxon>Bacillati</taxon>
        <taxon>Bacillota</taxon>
        <taxon>Negativicutes</taxon>
        <taxon>Selenomonadales</taxon>
        <taxon>Selenomonadaceae</taxon>
        <taxon>Anaerovibrio</taxon>
    </lineage>
</organism>
<name>A0A0B2JWN3_9FIRM</name>
<feature type="chain" id="PRO_5002074514" description="TonB-dependent receptor" evidence="12">
    <location>
        <begin position="27"/>
        <end position="721"/>
    </location>
</feature>
<feature type="signal peptide" evidence="12">
    <location>
        <begin position="1"/>
        <end position="26"/>
    </location>
</feature>
<sequence length="721" mass="81450">MSSKKKKYLSLIVACCLVTCSNSVFAEEPIDEDVVVYGDKENPIIENPYTTKGDTNVITREDIEKHNYSSVADAIKNVPGVLIATPGYKGGEYGYSSFNSELSINGENGIVVLVDGVRVDNDASAFAGTKAKVDLHTLPGINDVEQIEVIKGTGAAIYGADAAGGVLNIITRRGTDKPRSTLEIAGGSFNHFKTAFTHTGSAQNGSIRYSFGISRDRRGDSKYHDAATGKDYTFNNTGYVDENINFHITKDFDAKQSLTLDYSNVYELAYYPITAPDYANINSFYNGTMAAIDPITHRYTGLSSKVPGYRNIFLYDAWLGSYDEVRTQRMSAKYVFNKTDENAESYVRIFRNTSKYNMVDYSSIWNVPYTYLNEFWDAAKDSANSHRDTEETKGIAVQLANHIGNNSLTYGARYAFSYYKYSDGREDKEADRKSWNIYAQDKIKVSHKYTVTPGINYSYYSEGEYAGTKISSSNQFTFSLYNSYDFDSTTNLYASASQIFRPVTSFDLSRQAEYDKLQDEKGWNWNVGLSKRLSDKDSVEINYAVTDMTNAIARYSVLNEATGKWQTKAVNASRMKRSMNLGFTHKFDDNWSFSGTYSWVNENYHAKNTHINPDGTTDDMMINKFRPRNVYRFHLTYDKEKWFADLACSIYSGNDTRYFTSGSFNVWDLALNYRLNKDLQLYLNVNNITNAAYETKALASYSTGALPEMGRNFMFGVKYSF</sequence>
<dbReference type="STRING" id="82374.NZ47_11730"/>
<dbReference type="PANTHER" id="PTHR30069">
    <property type="entry name" value="TONB-DEPENDENT OUTER MEMBRANE RECEPTOR"/>
    <property type="match status" value="1"/>
</dbReference>
<evidence type="ECO:0000256" key="2">
    <source>
        <dbReference type="ARBA" id="ARBA00022448"/>
    </source>
</evidence>
<dbReference type="EMBL" id="JSCE01000216">
    <property type="protein sequence ID" value="KHM51066.1"/>
    <property type="molecule type" value="Genomic_DNA"/>
</dbReference>
<dbReference type="AlphaFoldDB" id="A0A0B2JWN3"/>
<dbReference type="RefSeq" id="WP_039211002.1">
    <property type="nucleotide sequence ID" value="NZ_JSCE01000216.1"/>
</dbReference>
<evidence type="ECO:0008006" key="17">
    <source>
        <dbReference type="Google" id="ProtNLM"/>
    </source>
</evidence>
<evidence type="ECO:0000256" key="9">
    <source>
        <dbReference type="ARBA" id="ARBA00023237"/>
    </source>
</evidence>
<dbReference type="GO" id="GO:0009279">
    <property type="term" value="C:cell outer membrane"/>
    <property type="evidence" value="ECO:0007669"/>
    <property type="project" value="UniProtKB-SubCell"/>
</dbReference>
<dbReference type="InterPro" id="IPR036942">
    <property type="entry name" value="Beta-barrel_TonB_sf"/>
</dbReference>
<dbReference type="InterPro" id="IPR039426">
    <property type="entry name" value="TonB-dep_rcpt-like"/>
</dbReference>
<dbReference type="InterPro" id="IPR037066">
    <property type="entry name" value="Plug_dom_sf"/>
</dbReference>
<dbReference type="InterPro" id="IPR012910">
    <property type="entry name" value="Plug_dom"/>
</dbReference>
<feature type="domain" description="TonB-dependent receptor-like beta-barrel" evidence="13">
    <location>
        <begin position="315"/>
        <end position="688"/>
    </location>
</feature>
<comment type="similarity">
    <text evidence="10 11">Belongs to the TonB-dependent receptor family.</text>
</comment>
<dbReference type="PROSITE" id="PS52016">
    <property type="entry name" value="TONB_DEPENDENT_REC_3"/>
    <property type="match status" value="1"/>
</dbReference>
<accession>A0A0B2JWN3</accession>
<dbReference type="CDD" id="cd01347">
    <property type="entry name" value="ligand_gated_channel"/>
    <property type="match status" value="1"/>
</dbReference>
<evidence type="ECO:0000259" key="13">
    <source>
        <dbReference type="Pfam" id="PF00593"/>
    </source>
</evidence>
<gene>
    <name evidence="15" type="ORF">NZ47_11730</name>
</gene>